<name>A0AAN9G893_9CAEN</name>
<evidence type="ECO:0000256" key="7">
    <source>
        <dbReference type="ARBA" id="ARBA00022840"/>
    </source>
</evidence>
<evidence type="ECO:0000256" key="5">
    <source>
        <dbReference type="ARBA" id="ARBA00022741"/>
    </source>
</evidence>
<dbReference type="GO" id="GO:0016787">
    <property type="term" value="F:hydrolase activity"/>
    <property type="evidence" value="ECO:0007669"/>
    <property type="project" value="UniProtKB-KW"/>
</dbReference>
<dbReference type="GO" id="GO:0005524">
    <property type="term" value="F:ATP binding"/>
    <property type="evidence" value="ECO:0007669"/>
    <property type="project" value="UniProtKB-KW"/>
</dbReference>
<organism evidence="11 12">
    <name type="scientific">Littorina saxatilis</name>
    <dbReference type="NCBI Taxonomy" id="31220"/>
    <lineage>
        <taxon>Eukaryota</taxon>
        <taxon>Metazoa</taxon>
        <taxon>Spiralia</taxon>
        <taxon>Lophotrochozoa</taxon>
        <taxon>Mollusca</taxon>
        <taxon>Gastropoda</taxon>
        <taxon>Caenogastropoda</taxon>
        <taxon>Littorinimorpha</taxon>
        <taxon>Littorinoidea</taxon>
        <taxon>Littorinidae</taxon>
        <taxon>Littorina</taxon>
    </lineage>
</organism>
<proteinExistence type="inferred from homology"/>
<evidence type="ECO:0000256" key="1">
    <source>
        <dbReference type="ARBA" id="ARBA00003520"/>
    </source>
</evidence>
<dbReference type="SMART" id="SM00268">
    <property type="entry name" value="ACTIN"/>
    <property type="match status" value="1"/>
</dbReference>
<evidence type="ECO:0008006" key="13">
    <source>
        <dbReference type="Google" id="ProtNLM"/>
    </source>
</evidence>
<evidence type="ECO:0000256" key="8">
    <source>
        <dbReference type="ARBA" id="ARBA00023212"/>
    </source>
</evidence>
<dbReference type="InterPro" id="IPR004001">
    <property type="entry name" value="Actin_CS"/>
</dbReference>
<dbReference type="FunFam" id="3.90.640.10:FF:000007">
    <property type="entry name" value="Actin like 7B"/>
    <property type="match status" value="1"/>
</dbReference>
<evidence type="ECO:0000313" key="11">
    <source>
        <dbReference type="EMBL" id="KAK7097505.1"/>
    </source>
</evidence>
<reference evidence="11 12" key="1">
    <citation type="submission" date="2024-02" db="EMBL/GenBank/DDBJ databases">
        <title>Chromosome-scale genome assembly of the rough periwinkle Littorina saxatilis.</title>
        <authorList>
            <person name="De Jode A."/>
            <person name="Faria R."/>
            <person name="Formenti G."/>
            <person name="Sims Y."/>
            <person name="Smith T.P."/>
            <person name="Tracey A."/>
            <person name="Wood J.M.D."/>
            <person name="Zagrodzka Z.B."/>
            <person name="Johannesson K."/>
            <person name="Butlin R.K."/>
            <person name="Leder E.H."/>
        </authorList>
    </citation>
    <scope>NUCLEOTIDE SEQUENCE [LARGE SCALE GENOMIC DNA]</scope>
    <source>
        <strain evidence="11">Snail1</strain>
        <tissue evidence="11">Muscle</tissue>
    </source>
</reference>
<dbReference type="Gene3D" id="3.90.640.10">
    <property type="entry name" value="Actin, Chain A, domain 4"/>
    <property type="match status" value="1"/>
</dbReference>
<keyword evidence="12" id="KW-1185">Reference proteome</keyword>
<keyword evidence="6" id="KW-0378">Hydrolase</keyword>
<dbReference type="Proteomes" id="UP001374579">
    <property type="component" value="Unassembled WGS sequence"/>
</dbReference>
<dbReference type="PANTHER" id="PTHR11937">
    <property type="entry name" value="ACTIN"/>
    <property type="match status" value="1"/>
</dbReference>
<dbReference type="GO" id="GO:0005856">
    <property type="term" value="C:cytoskeleton"/>
    <property type="evidence" value="ECO:0007669"/>
    <property type="project" value="UniProtKB-SubCell"/>
</dbReference>
<evidence type="ECO:0000256" key="9">
    <source>
        <dbReference type="ARBA" id="ARBA00049360"/>
    </source>
</evidence>
<protein>
    <recommendedName>
        <fullName evidence="13">Actin</fullName>
    </recommendedName>
</protein>
<keyword evidence="7" id="KW-0067">ATP-binding</keyword>
<dbReference type="FunFam" id="3.30.420.40:FF:000058">
    <property type="entry name" value="Putative actin-related protein 5"/>
    <property type="match status" value="1"/>
</dbReference>
<dbReference type="InterPro" id="IPR004000">
    <property type="entry name" value="Actin"/>
</dbReference>
<evidence type="ECO:0000256" key="2">
    <source>
        <dbReference type="ARBA" id="ARBA00004245"/>
    </source>
</evidence>
<comment type="function">
    <text evidence="1">Actins are highly conserved proteins that are involved in various types of cell motility and are ubiquitously expressed in all eukaryotic cells.</text>
</comment>
<dbReference type="PRINTS" id="PR00190">
    <property type="entry name" value="ACTIN"/>
</dbReference>
<evidence type="ECO:0000256" key="3">
    <source>
        <dbReference type="ARBA" id="ARBA00006752"/>
    </source>
</evidence>
<accession>A0AAN9G893</accession>
<sequence length="367" mass="40815">MEGEQAPVVIDNGSGLLKAGYAGDDAPRVVIPSVVGIPKSENHTDTEVLRKFYTGDEAIQHRGVLSLHHPLQHGSVTDWDSMEKVLHAAFTDLRVDPTEAPVLMSETPLNPTANREQLTQMMFEKFEVPAFFVMTSSVLTVFASGRHMGVILDCGDGVTSVVPIEGLFVRPHANQRVNYAGQELTGHLQRLLMEKGYSVTDTESVRCMKEELCYVAQDYGVEMTLDDVDRNYTLPDGQVVTIGNQRFRTPEALFRPSLIGKEHAGIHKMVYQSIMQCDIDVRSLFYSNIILCGGSTMFPGLGDRLKKEMYTLAPPTMKIGVVEPPERKYTVWIGGSIVASLSTFEKQWISKQEYEEEGPSIVHKKCS</sequence>
<dbReference type="FunFam" id="3.30.420.40:FF:000148">
    <property type="entry name" value="Actin, alpha skeletal muscle"/>
    <property type="match status" value="1"/>
</dbReference>
<evidence type="ECO:0000256" key="10">
    <source>
        <dbReference type="RuleBase" id="RU000487"/>
    </source>
</evidence>
<dbReference type="EMBL" id="JBAMIC010000013">
    <property type="protein sequence ID" value="KAK7097505.1"/>
    <property type="molecule type" value="Genomic_DNA"/>
</dbReference>
<comment type="caution">
    <text evidence="11">The sequence shown here is derived from an EMBL/GenBank/DDBJ whole genome shotgun (WGS) entry which is preliminary data.</text>
</comment>
<dbReference type="Pfam" id="PF00022">
    <property type="entry name" value="Actin"/>
    <property type="match status" value="1"/>
</dbReference>
<gene>
    <name evidence="11" type="ORF">V1264_004472</name>
</gene>
<dbReference type="SUPFAM" id="SSF53067">
    <property type="entry name" value="Actin-like ATPase domain"/>
    <property type="match status" value="2"/>
</dbReference>
<evidence type="ECO:0000313" key="12">
    <source>
        <dbReference type="Proteomes" id="UP001374579"/>
    </source>
</evidence>
<dbReference type="FunFam" id="3.30.420.40:FF:000218">
    <property type="entry name" value="actin, alpha sarcomeric/skeletal-like"/>
    <property type="match status" value="1"/>
</dbReference>
<dbReference type="PROSITE" id="PS00432">
    <property type="entry name" value="ACTINS_2"/>
    <property type="match status" value="1"/>
</dbReference>
<dbReference type="Gene3D" id="3.30.420.40">
    <property type="match status" value="2"/>
</dbReference>
<evidence type="ECO:0000256" key="6">
    <source>
        <dbReference type="ARBA" id="ARBA00022801"/>
    </source>
</evidence>
<keyword evidence="4" id="KW-0963">Cytoplasm</keyword>
<dbReference type="AlphaFoldDB" id="A0AAN9G893"/>
<comment type="catalytic activity">
    <reaction evidence="9">
        <text>ATP + H2O = ADP + phosphate + H(+)</text>
        <dbReference type="Rhea" id="RHEA:13065"/>
        <dbReference type="ChEBI" id="CHEBI:15377"/>
        <dbReference type="ChEBI" id="CHEBI:15378"/>
        <dbReference type="ChEBI" id="CHEBI:30616"/>
        <dbReference type="ChEBI" id="CHEBI:43474"/>
        <dbReference type="ChEBI" id="CHEBI:456216"/>
    </reaction>
</comment>
<keyword evidence="5" id="KW-0547">Nucleotide-binding</keyword>
<keyword evidence="8" id="KW-0206">Cytoskeleton</keyword>
<comment type="similarity">
    <text evidence="3 10">Belongs to the actin family.</text>
</comment>
<dbReference type="InterPro" id="IPR043129">
    <property type="entry name" value="ATPase_NBD"/>
</dbReference>
<comment type="subcellular location">
    <subcellularLocation>
        <location evidence="2">Cytoplasm</location>
        <location evidence="2">Cytoskeleton</location>
    </subcellularLocation>
</comment>
<dbReference type="CDD" id="cd13397">
    <property type="entry name" value="ASKHA_NBD_actin_Arp-T1-3"/>
    <property type="match status" value="1"/>
</dbReference>
<evidence type="ECO:0000256" key="4">
    <source>
        <dbReference type="ARBA" id="ARBA00022490"/>
    </source>
</evidence>